<dbReference type="AlphaFoldDB" id="F6QEM6"/>
<evidence type="ECO:0000256" key="1">
    <source>
        <dbReference type="SAM" id="Phobius"/>
    </source>
</evidence>
<accession>F6QEM6</accession>
<dbReference type="InParanoid" id="F6QEM6"/>
<reference evidence="2" key="4">
    <citation type="submission" date="2025-09" db="UniProtKB">
        <authorList>
            <consortium name="Ensembl"/>
        </authorList>
    </citation>
    <scope>IDENTIFICATION</scope>
</reference>
<reference evidence="2" key="2">
    <citation type="journal article" date="2008" name="Genome Biol.">
        <title>Improved genome assembly and evidence-based global gene model set for the chordate Ciona intestinalis: new insight into intron and operon populations.</title>
        <authorList>
            <person name="Satou Y."/>
            <person name="Mineta K."/>
            <person name="Ogasawara M."/>
            <person name="Sasakura Y."/>
            <person name="Shoguchi E."/>
            <person name="Ueno K."/>
            <person name="Yamada L."/>
            <person name="Matsumoto J."/>
            <person name="Wasserscheid J."/>
            <person name="Dewar K."/>
            <person name="Wiley G.B."/>
            <person name="Macmil S.L."/>
            <person name="Roe B.A."/>
            <person name="Zeller R.W."/>
            <person name="Hastings K.E."/>
            <person name="Lemaire P."/>
            <person name="Lindquist E."/>
            <person name="Endo T."/>
            <person name="Hotta K."/>
            <person name="Inaba K."/>
        </authorList>
    </citation>
    <scope>NUCLEOTIDE SEQUENCE [LARGE SCALE GENOMIC DNA]</scope>
    <source>
        <strain evidence="2">wild type</strain>
    </source>
</reference>
<dbReference type="EMBL" id="EAAA01001098">
    <property type="status" value="NOT_ANNOTATED_CDS"/>
    <property type="molecule type" value="Genomic_DNA"/>
</dbReference>
<reference evidence="3" key="1">
    <citation type="journal article" date="2002" name="Science">
        <title>The draft genome of Ciona intestinalis: insights into chordate and vertebrate origins.</title>
        <authorList>
            <person name="Dehal P."/>
            <person name="Satou Y."/>
            <person name="Campbell R.K."/>
            <person name="Chapman J."/>
            <person name="Degnan B."/>
            <person name="De Tomaso A."/>
            <person name="Davidson B."/>
            <person name="Di Gregorio A."/>
            <person name="Gelpke M."/>
            <person name="Goodstein D.M."/>
            <person name="Harafuji N."/>
            <person name="Hastings K.E."/>
            <person name="Ho I."/>
            <person name="Hotta K."/>
            <person name="Huang W."/>
            <person name="Kawashima T."/>
            <person name="Lemaire P."/>
            <person name="Martinez D."/>
            <person name="Meinertzhagen I.A."/>
            <person name="Necula S."/>
            <person name="Nonaka M."/>
            <person name="Putnam N."/>
            <person name="Rash S."/>
            <person name="Saiga H."/>
            <person name="Satake M."/>
            <person name="Terry A."/>
            <person name="Yamada L."/>
            <person name="Wang H.G."/>
            <person name="Awazu S."/>
            <person name="Azumi K."/>
            <person name="Boore J."/>
            <person name="Branno M."/>
            <person name="Chin-Bow S."/>
            <person name="DeSantis R."/>
            <person name="Doyle S."/>
            <person name="Francino P."/>
            <person name="Keys D.N."/>
            <person name="Haga S."/>
            <person name="Hayashi H."/>
            <person name="Hino K."/>
            <person name="Imai K.S."/>
            <person name="Inaba K."/>
            <person name="Kano S."/>
            <person name="Kobayashi K."/>
            <person name="Kobayashi M."/>
            <person name="Lee B.I."/>
            <person name="Makabe K.W."/>
            <person name="Manohar C."/>
            <person name="Matassi G."/>
            <person name="Medina M."/>
            <person name="Mochizuki Y."/>
            <person name="Mount S."/>
            <person name="Morishita T."/>
            <person name="Miura S."/>
            <person name="Nakayama A."/>
            <person name="Nishizaka S."/>
            <person name="Nomoto H."/>
            <person name="Ohta F."/>
            <person name="Oishi K."/>
            <person name="Rigoutsos I."/>
            <person name="Sano M."/>
            <person name="Sasaki A."/>
            <person name="Sasakura Y."/>
            <person name="Shoguchi E."/>
            <person name="Shin-i T."/>
            <person name="Spagnuolo A."/>
            <person name="Stainier D."/>
            <person name="Suzuki M.M."/>
            <person name="Tassy O."/>
            <person name="Takatori N."/>
            <person name="Tokuoka M."/>
            <person name="Yagi K."/>
            <person name="Yoshizaki F."/>
            <person name="Wada S."/>
            <person name="Zhang C."/>
            <person name="Hyatt P.D."/>
            <person name="Larimer F."/>
            <person name="Detter C."/>
            <person name="Doggett N."/>
            <person name="Glavina T."/>
            <person name="Hawkins T."/>
            <person name="Richardson P."/>
            <person name="Lucas S."/>
            <person name="Kohara Y."/>
            <person name="Levine M."/>
            <person name="Satoh N."/>
            <person name="Rokhsar D.S."/>
        </authorList>
    </citation>
    <scope>NUCLEOTIDE SEQUENCE [LARGE SCALE GENOMIC DNA]</scope>
</reference>
<proteinExistence type="predicted"/>
<dbReference type="Proteomes" id="UP000008144">
    <property type="component" value="Chromosome 13"/>
</dbReference>
<keyword evidence="1" id="KW-1133">Transmembrane helix</keyword>
<dbReference type="Ensembl" id="ENSCINT00000020744.2">
    <property type="protein sequence ID" value="ENSCINP00000020744.2"/>
    <property type="gene ID" value="ENSCING00000010450.2"/>
</dbReference>
<name>F6QEM6_CIOIN</name>
<organism evidence="2 3">
    <name type="scientific">Ciona intestinalis</name>
    <name type="common">Transparent sea squirt</name>
    <name type="synonym">Ascidia intestinalis</name>
    <dbReference type="NCBI Taxonomy" id="7719"/>
    <lineage>
        <taxon>Eukaryota</taxon>
        <taxon>Metazoa</taxon>
        <taxon>Chordata</taxon>
        <taxon>Tunicata</taxon>
        <taxon>Ascidiacea</taxon>
        <taxon>Phlebobranchia</taxon>
        <taxon>Cionidae</taxon>
        <taxon>Ciona</taxon>
    </lineage>
</organism>
<evidence type="ECO:0000313" key="2">
    <source>
        <dbReference type="Ensembl" id="ENSCINP00000020744.2"/>
    </source>
</evidence>
<feature type="transmembrane region" description="Helical" evidence="1">
    <location>
        <begin position="63"/>
        <end position="81"/>
    </location>
</feature>
<keyword evidence="1" id="KW-0812">Transmembrane</keyword>
<reference evidence="2" key="3">
    <citation type="submission" date="2025-08" db="UniProtKB">
        <authorList>
            <consortium name="Ensembl"/>
        </authorList>
    </citation>
    <scope>IDENTIFICATION</scope>
</reference>
<evidence type="ECO:0000313" key="3">
    <source>
        <dbReference type="Proteomes" id="UP000008144"/>
    </source>
</evidence>
<keyword evidence="1" id="KW-0472">Membrane</keyword>
<keyword evidence="3" id="KW-1185">Reference proteome</keyword>
<protein>
    <submittedName>
        <fullName evidence="2">Uncharacterized protein</fullName>
    </submittedName>
</protein>
<dbReference type="HOGENOM" id="CLU_2351902_0_0_1"/>
<sequence>LNPISSIAFKVKSLTPNVARDAKEVSTFTGAAIVLTFNSEPGAVVTIKSDFLSFSDFSFSDSLFFFFIFDFFGFFISFYFWSPHFLLLYLHYCSVFF</sequence>